<reference evidence="2 3" key="1">
    <citation type="submission" date="2019-03" db="EMBL/GenBank/DDBJ databases">
        <title>Genomic Encyclopedia of Type Strains, Phase IV (KMG-IV): sequencing the most valuable type-strain genomes for metagenomic binning, comparative biology and taxonomic classification.</title>
        <authorList>
            <person name="Goeker M."/>
        </authorList>
    </citation>
    <scope>NUCLEOTIDE SEQUENCE [LARGE SCALE GENOMIC DNA]</scope>
    <source>
        <strain evidence="2 3">DSM 100048</strain>
    </source>
</reference>
<dbReference type="RefSeq" id="WP_377747866.1">
    <property type="nucleotide sequence ID" value="NZ_JBHRVM010000001.1"/>
</dbReference>
<comment type="caution">
    <text evidence="2">The sequence shown here is derived from an EMBL/GenBank/DDBJ whole genome shotgun (WGS) entry which is preliminary data.</text>
</comment>
<evidence type="ECO:0000313" key="2">
    <source>
        <dbReference type="EMBL" id="TCV03112.1"/>
    </source>
</evidence>
<proteinExistence type="predicted"/>
<keyword evidence="3" id="KW-1185">Reference proteome</keyword>
<feature type="region of interest" description="Disordered" evidence="1">
    <location>
        <begin position="1"/>
        <end position="38"/>
    </location>
</feature>
<dbReference type="AlphaFoldDB" id="A0A4R3VH12"/>
<evidence type="ECO:0000313" key="3">
    <source>
        <dbReference type="Proteomes" id="UP000294692"/>
    </source>
</evidence>
<dbReference type="Proteomes" id="UP000294692">
    <property type="component" value="Unassembled WGS sequence"/>
</dbReference>
<protein>
    <submittedName>
        <fullName evidence="2">Uncharacterized protein</fullName>
    </submittedName>
</protein>
<name>A0A4R3VH12_9BURK</name>
<evidence type="ECO:0000256" key="1">
    <source>
        <dbReference type="SAM" id="MobiDB-lite"/>
    </source>
</evidence>
<sequence length="50" mass="5289">MTLTITKSEASEKRTAGTGTKSVCFNGKAPPLSNMPSRQAVAVKHLTLTQ</sequence>
<accession>A0A4R3VH12</accession>
<dbReference type="EMBL" id="SMBX01000001">
    <property type="protein sequence ID" value="TCV03112.1"/>
    <property type="molecule type" value="Genomic_DNA"/>
</dbReference>
<organism evidence="2 3">
    <name type="scientific">Paracandidimonas soli</name>
    <dbReference type="NCBI Taxonomy" id="1917182"/>
    <lineage>
        <taxon>Bacteria</taxon>
        <taxon>Pseudomonadati</taxon>
        <taxon>Pseudomonadota</taxon>
        <taxon>Betaproteobacteria</taxon>
        <taxon>Burkholderiales</taxon>
        <taxon>Alcaligenaceae</taxon>
        <taxon>Paracandidimonas</taxon>
    </lineage>
</organism>
<gene>
    <name evidence="2" type="ORF">EV686_101575</name>
</gene>